<feature type="compositionally biased region" description="Low complexity" evidence="1">
    <location>
        <begin position="73"/>
        <end position="86"/>
    </location>
</feature>
<feature type="region of interest" description="Disordered" evidence="1">
    <location>
        <begin position="1"/>
        <end position="25"/>
    </location>
</feature>
<feature type="region of interest" description="Disordered" evidence="1">
    <location>
        <begin position="71"/>
        <end position="93"/>
    </location>
</feature>
<dbReference type="AlphaFoldDB" id="A0A3D4SZY8"/>
<dbReference type="EMBL" id="DQID01000226">
    <property type="protein sequence ID" value="HCT14844.1"/>
    <property type="molecule type" value="Genomic_DNA"/>
</dbReference>
<accession>A0A3D4SZY8</accession>
<evidence type="ECO:0000313" key="2">
    <source>
        <dbReference type="EMBL" id="HCT14844.1"/>
    </source>
</evidence>
<sequence>MTDDAPVPAEVVTLGATSRGTTMGGIGTLGREISTSGPDLDPALSWVTGLVRNALTPGSVGAPRCTPNSPLVGAGTAGSTEGSAPAFGLVSGS</sequence>
<evidence type="ECO:0000313" key="3">
    <source>
        <dbReference type="Proteomes" id="UP000261739"/>
    </source>
</evidence>
<protein>
    <submittedName>
        <fullName evidence="2">Uncharacterized protein</fullName>
    </submittedName>
</protein>
<evidence type="ECO:0000256" key="1">
    <source>
        <dbReference type="SAM" id="MobiDB-lite"/>
    </source>
</evidence>
<dbReference type="Proteomes" id="UP000261739">
    <property type="component" value="Unassembled WGS sequence"/>
</dbReference>
<gene>
    <name evidence="2" type="ORF">DIW82_08690</name>
</gene>
<name>A0A3D4SZY8_9CORY</name>
<reference evidence="2 3" key="1">
    <citation type="journal article" date="2018" name="Nat. Biotechnol.">
        <title>A standardized bacterial taxonomy based on genome phylogeny substantially revises the tree of life.</title>
        <authorList>
            <person name="Parks D.H."/>
            <person name="Chuvochina M."/>
            <person name="Waite D.W."/>
            <person name="Rinke C."/>
            <person name="Skarshewski A."/>
            <person name="Chaumeil P.A."/>
            <person name="Hugenholtz P."/>
        </authorList>
    </citation>
    <scope>NUCLEOTIDE SEQUENCE [LARGE SCALE GENOMIC DNA]</scope>
    <source>
        <strain evidence="2">UBA11247</strain>
    </source>
</reference>
<comment type="caution">
    <text evidence="2">The sequence shown here is derived from an EMBL/GenBank/DDBJ whole genome shotgun (WGS) entry which is preliminary data.</text>
</comment>
<dbReference type="RefSeq" id="WP_010122630.1">
    <property type="nucleotide sequence ID" value="NZ_DAITTW010000029.1"/>
</dbReference>
<dbReference type="STRING" id="863239.GCA_000213935_00098"/>
<organism evidence="2 3">
    <name type="scientific">Corynebacterium nuruki</name>
    <dbReference type="NCBI Taxonomy" id="1032851"/>
    <lineage>
        <taxon>Bacteria</taxon>
        <taxon>Bacillati</taxon>
        <taxon>Actinomycetota</taxon>
        <taxon>Actinomycetes</taxon>
        <taxon>Mycobacteriales</taxon>
        <taxon>Corynebacteriaceae</taxon>
        <taxon>Corynebacterium</taxon>
    </lineage>
</organism>
<proteinExistence type="predicted"/>